<dbReference type="AlphaFoldDB" id="A0A919QC10"/>
<protein>
    <recommendedName>
        <fullName evidence="3">SnoaL-like domain-containing protein</fullName>
    </recommendedName>
</protein>
<dbReference type="GO" id="GO:0030638">
    <property type="term" value="P:polyketide metabolic process"/>
    <property type="evidence" value="ECO:0007669"/>
    <property type="project" value="InterPro"/>
</dbReference>
<dbReference type="Gene3D" id="3.10.450.50">
    <property type="match status" value="1"/>
</dbReference>
<dbReference type="Proteomes" id="UP000640052">
    <property type="component" value="Unassembled WGS sequence"/>
</dbReference>
<dbReference type="PANTHER" id="PTHR38436">
    <property type="entry name" value="POLYKETIDE CYCLASE SNOAL-LIKE DOMAIN"/>
    <property type="match status" value="1"/>
</dbReference>
<dbReference type="EMBL" id="BOOA01000011">
    <property type="protein sequence ID" value="GIH23547.1"/>
    <property type="molecule type" value="Genomic_DNA"/>
</dbReference>
<evidence type="ECO:0000313" key="2">
    <source>
        <dbReference type="Proteomes" id="UP000640052"/>
    </source>
</evidence>
<organism evidence="1 2">
    <name type="scientific">Acrocarpospora phusangensis</name>
    <dbReference type="NCBI Taxonomy" id="1070424"/>
    <lineage>
        <taxon>Bacteria</taxon>
        <taxon>Bacillati</taxon>
        <taxon>Actinomycetota</taxon>
        <taxon>Actinomycetes</taxon>
        <taxon>Streptosporangiales</taxon>
        <taxon>Streptosporangiaceae</taxon>
        <taxon>Acrocarpospora</taxon>
    </lineage>
</organism>
<comment type="caution">
    <text evidence="1">The sequence shown here is derived from an EMBL/GenBank/DDBJ whole genome shotgun (WGS) entry which is preliminary data.</text>
</comment>
<evidence type="ECO:0000313" key="1">
    <source>
        <dbReference type="EMBL" id="GIH23547.1"/>
    </source>
</evidence>
<sequence length="182" mass="20592">MRLRPGSIPQGAATWVMPIIGARRGAMPPARYQRRAIVMSSPWEIRRRLSEAINAHDLHRVLEFYTPDAVLVTPAGIAEGREQIGCFYEQFFKAFPDYRQTAWLEVPGDDPMVTEWTFTGTHLGPLLLPDGRELEGTGRHITVRASCMASVVDEMIVTHRDYYDQLELYSQLGFGLTELPAE</sequence>
<proteinExistence type="predicted"/>
<name>A0A919QC10_9ACTN</name>
<dbReference type="PANTHER" id="PTHR38436:SF1">
    <property type="entry name" value="ESTER CYCLASE"/>
    <property type="match status" value="1"/>
</dbReference>
<dbReference type="SUPFAM" id="SSF54427">
    <property type="entry name" value="NTF2-like"/>
    <property type="match status" value="1"/>
</dbReference>
<dbReference type="InterPro" id="IPR009959">
    <property type="entry name" value="Cyclase_SnoaL-like"/>
</dbReference>
<evidence type="ECO:0008006" key="3">
    <source>
        <dbReference type="Google" id="ProtNLM"/>
    </source>
</evidence>
<reference evidence="1" key="1">
    <citation type="submission" date="2021-01" db="EMBL/GenBank/DDBJ databases">
        <title>Whole genome shotgun sequence of Acrocarpospora phusangensis NBRC 108782.</title>
        <authorList>
            <person name="Komaki H."/>
            <person name="Tamura T."/>
        </authorList>
    </citation>
    <scope>NUCLEOTIDE SEQUENCE</scope>
    <source>
        <strain evidence="1">NBRC 108782</strain>
    </source>
</reference>
<dbReference type="InterPro" id="IPR032710">
    <property type="entry name" value="NTF2-like_dom_sf"/>
</dbReference>
<accession>A0A919QC10</accession>
<gene>
    <name evidence="1" type="ORF">Aph01nite_18570</name>
</gene>
<keyword evidence="2" id="KW-1185">Reference proteome</keyword>
<dbReference type="Pfam" id="PF07366">
    <property type="entry name" value="SnoaL"/>
    <property type="match status" value="1"/>
</dbReference>